<dbReference type="InterPro" id="IPR023214">
    <property type="entry name" value="HAD_sf"/>
</dbReference>
<dbReference type="KEGG" id="rci:RCIX1880"/>
<protein>
    <submittedName>
        <fullName evidence="1">Hydrolase (HAD superfamily)</fullName>
    </submittedName>
</protein>
<dbReference type="GO" id="GO:0005829">
    <property type="term" value="C:cytosol"/>
    <property type="evidence" value="ECO:0007669"/>
    <property type="project" value="TreeGrafter"/>
</dbReference>
<accession>Q0W3I7</accession>
<gene>
    <name evidence="1" type="ORF">RCIX1880</name>
</gene>
<dbReference type="Proteomes" id="UP000000663">
    <property type="component" value="Chromosome"/>
</dbReference>
<dbReference type="Gene3D" id="3.90.1070.10">
    <property type="match status" value="1"/>
</dbReference>
<dbReference type="SUPFAM" id="SSF56784">
    <property type="entry name" value="HAD-like"/>
    <property type="match status" value="1"/>
</dbReference>
<dbReference type="AlphaFoldDB" id="Q0W3I7"/>
<evidence type="ECO:0000313" key="2">
    <source>
        <dbReference type="Proteomes" id="UP000000663"/>
    </source>
</evidence>
<evidence type="ECO:0000313" key="1">
    <source>
        <dbReference type="EMBL" id="CAJ37056.1"/>
    </source>
</evidence>
<dbReference type="GO" id="GO:0000287">
    <property type="term" value="F:magnesium ion binding"/>
    <property type="evidence" value="ECO:0007669"/>
    <property type="project" value="TreeGrafter"/>
</dbReference>
<dbReference type="STRING" id="351160.RCIX1880"/>
<sequence>MLSDYDRTFTDSSLRVEPGLVDAIIRLKRKGTLFSIVSGRKYSFMYDLYQSMGGVVDSFIAENGCVGYANGRKHYIARSEGREEMLVGLRSLDVPYDAGDVVVSVSVDYEREVDQVIKGYQNMHVVRNVDSLMILPHSVSKATGIQWLMGVYNLTPVQMACIGDAENDLEMRSLCSLMGAVCNALPAVKKESDYVCRQSFGFGLKEFLEYIETRAIKTIE</sequence>
<proteinExistence type="predicted"/>
<dbReference type="Gene3D" id="3.40.50.1000">
    <property type="entry name" value="HAD superfamily/HAD-like"/>
    <property type="match status" value="1"/>
</dbReference>
<keyword evidence="2" id="KW-1185">Reference proteome</keyword>
<reference evidence="1 2" key="1">
    <citation type="journal article" date="2006" name="Science">
        <title>Genome of rice cluster I archaea -- the key methane producers in the rice rhizosphere.</title>
        <authorList>
            <person name="Erkel C."/>
            <person name="Kube M."/>
            <person name="Reinhardt R."/>
            <person name="Liesack W."/>
        </authorList>
    </citation>
    <scope>NUCLEOTIDE SEQUENCE [LARGE SCALE GENOMIC DNA]</scope>
    <source>
        <strain evidence="2">DSM 22066 / NBRC 105507 / MRE50</strain>
    </source>
</reference>
<dbReference type="PANTHER" id="PTHR10000">
    <property type="entry name" value="PHOSPHOSERINE PHOSPHATASE"/>
    <property type="match status" value="1"/>
</dbReference>
<dbReference type="EMBL" id="AM114193">
    <property type="protein sequence ID" value="CAJ37056.1"/>
    <property type="molecule type" value="Genomic_DNA"/>
</dbReference>
<dbReference type="eggNOG" id="arCOG01213">
    <property type="taxonomic scope" value="Archaea"/>
</dbReference>
<keyword evidence="1" id="KW-0378">Hydrolase</keyword>
<organism evidence="1 2">
    <name type="scientific">Methanocella arvoryzae (strain DSM 22066 / NBRC 105507 / MRE50)</name>
    <dbReference type="NCBI Taxonomy" id="351160"/>
    <lineage>
        <taxon>Archaea</taxon>
        <taxon>Methanobacteriati</taxon>
        <taxon>Methanobacteriota</taxon>
        <taxon>Stenosarchaea group</taxon>
        <taxon>Methanomicrobia</taxon>
        <taxon>Methanocellales</taxon>
        <taxon>Methanocellaceae</taxon>
        <taxon>Methanocella</taxon>
    </lineage>
</organism>
<dbReference type="GO" id="GO:0016791">
    <property type="term" value="F:phosphatase activity"/>
    <property type="evidence" value="ECO:0007669"/>
    <property type="project" value="UniProtKB-ARBA"/>
</dbReference>
<name>Q0W3I7_METAR</name>
<dbReference type="InterPro" id="IPR036412">
    <property type="entry name" value="HAD-like_sf"/>
</dbReference>
<dbReference type="PANTHER" id="PTHR10000:SF8">
    <property type="entry name" value="HAD SUPERFAMILY HYDROLASE-LIKE, TYPE 3"/>
    <property type="match status" value="1"/>
</dbReference>
<dbReference type="Pfam" id="PF08282">
    <property type="entry name" value="Hydrolase_3"/>
    <property type="match status" value="2"/>
</dbReference>